<protein>
    <recommendedName>
        <fullName evidence="3">Protein kinase domain-containing protein</fullName>
    </recommendedName>
</protein>
<dbReference type="AlphaFoldDB" id="A0A4Z0V4D6"/>
<feature type="transmembrane region" description="Helical" evidence="2">
    <location>
        <begin position="253"/>
        <end position="271"/>
    </location>
</feature>
<keyword evidence="2" id="KW-0472">Membrane</keyword>
<feature type="domain" description="Protein kinase" evidence="3">
    <location>
        <begin position="40"/>
        <end position="311"/>
    </location>
</feature>
<gene>
    <name evidence="4" type="ORF">EZ315_04675</name>
</gene>
<dbReference type="SMART" id="SM00220">
    <property type="entry name" value="S_TKc"/>
    <property type="match status" value="1"/>
</dbReference>
<evidence type="ECO:0000313" key="5">
    <source>
        <dbReference type="Proteomes" id="UP000297635"/>
    </source>
</evidence>
<dbReference type="GO" id="GO:0004672">
    <property type="term" value="F:protein kinase activity"/>
    <property type="evidence" value="ECO:0007669"/>
    <property type="project" value="InterPro"/>
</dbReference>
<dbReference type="PANTHER" id="PTHR24362:SF309">
    <property type="entry name" value="PROTEIN KINASE DOMAIN-CONTAINING PROTEIN"/>
    <property type="match status" value="1"/>
</dbReference>
<evidence type="ECO:0000313" key="4">
    <source>
        <dbReference type="EMBL" id="TGG40026.1"/>
    </source>
</evidence>
<dbReference type="Pfam" id="PF00069">
    <property type="entry name" value="Pkinase"/>
    <property type="match status" value="1"/>
</dbReference>
<keyword evidence="5" id="KW-1185">Reference proteome</keyword>
<organism evidence="4 5">
    <name type="scientific">Duncaniella freteri</name>
    <dbReference type="NCBI Taxonomy" id="2530391"/>
    <lineage>
        <taxon>Bacteria</taxon>
        <taxon>Pseudomonadati</taxon>
        <taxon>Bacteroidota</taxon>
        <taxon>Bacteroidia</taxon>
        <taxon>Bacteroidales</taxon>
        <taxon>Muribaculaceae</taxon>
        <taxon>Duncaniella</taxon>
    </lineage>
</organism>
<sequence length="311" mass="35984">MRQPCTVCIGYLAIWQIFAIFARIIKQRTDMDTSAPKWTEIEHLPEWDEEFYHVYTAKKFGKWLMLKTLRPEFKGKEEYEKMIEKEFEVRYNLAHPHIIMINDFEEVPGVGMCIITDDVYGDSLAKLIREGKVTDEHIYKLHHQLLDALDYIQSNHLAHHPLNSSRIIFTENIGNLKLIDVGFDQKNFLTHEDTNDDIYNYGVMLNEALDAVSTQHPKLRKVAAKCTAADPAKRYPTLDSLRADLGDNRRNKFYICVIIFLLAMIALLLWLNSPYRPEPTFHNGETIQTELPISDRPTGTAGEEAQASDNR</sequence>
<dbReference type="PANTHER" id="PTHR24362">
    <property type="entry name" value="SERINE/THREONINE-PROTEIN KINASE NEK"/>
    <property type="match status" value="1"/>
</dbReference>
<dbReference type="InterPro" id="IPR000719">
    <property type="entry name" value="Prot_kinase_dom"/>
</dbReference>
<dbReference type="InterPro" id="IPR011009">
    <property type="entry name" value="Kinase-like_dom_sf"/>
</dbReference>
<reference evidence="4 5" key="1">
    <citation type="submission" date="2019-02" db="EMBL/GenBank/DDBJ databases">
        <title>Isolation and identification of novel species under the genus Muribaculum.</title>
        <authorList>
            <person name="Miyake S."/>
            <person name="Ding Y."/>
            <person name="Low A."/>
            <person name="Soh M."/>
            <person name="Seedorf H."/>
        </authorList>
    </citation>
    <scope>NUCLEOTIDE SEQUENCE [LARGE SCALE GENOMIC DNA]</scope>
    <source>
        <strain evidence="4 5">TLL-A3</strain>
    </source>
</reference>
<name>A0A4Z0V4D6_9BACT</name>
<evidence type="ECO:0000256" key="2">
    <source>
        <dbReference type="SAM" id="Phobius"/>
    </source>
</evidence>
<evidence type="ECO:0000259" key="3">
    <source>
        <dbReference type="PROSITE" id="PS50011"/>
    </source>
</evidence>
<comment type="caution">
    <text evidence="4">The sequence shown here is derived from an EMBL/GenBank/DDBJ whole genome shotgun (WGS) entry which is preliminary data.</text>
</comment>
<dbReference type="Gene3D" id="3.30.200.20">
    <property type="entry name" value="Phosphorylase Kinase, domain 1"/>
    <property type="match status" value="1"/>
</dbReference>
<evidence type="ECO:0000256" key="1">
    <source>
        <dbReference type="SAM" id="MobiDB-lite"/>
    </source>
</evidence>
<dbReference type="Proteomes" id="UP000297635">
    <property type="component" value="Unassembled WGS sequence"/>
</dbReference>
<dbReference type="Gene3D" id="1.10.510.10">
    <property type="entry name" value="Transferase(Phosphotransferase) domain 1"/>
    <property type="match status" value="1"/>
</dbReference>
<proteinExistence type="predicted"/>
<keyword evidence="2" id="KW-0812">Transmembrane</keyword>
<feature type="transmembrane region" description="Helical" evidence="2">
    <location>
        <begin position="6"/>
        <end position="25"/>
    </location>
</feature>
<dbReference type="SUPFAM" id="SSF56112">
    <property type="entry name" value="Protein kinase-like (PK-like)"/>
    <property type="match status" value="1"/>
</dbReference>
<dbReference type="PROSITE" id="PS50011">
    <property type="entry name" value="PROTEIN_KINASE_DOM"/>
    <property type="match status" value="1"/>
</dbReference>
<dbReference type="GO" id="GO:0005524">
    <property type="term" value="F:ATP binding"/>
    <property type="evidence" value="ECO:0007669"/>
    <property type="project" value="InterPro"/>
</dbReference>
<accession>A0A4Z0V4D6</accession>
<keyword evidence="2" id="KW-1133">Transmembrane helix</keyword>
<dbReference type="EMBL" id="SJSA01000001">
    <property type="protein sequence ID" value="TGG40026.1"/>
    <property type="molecule type" value="Genomic_DNA"/>
</dbReference>
<feature type="region of interest" description="Disordered" evidence="1">
    <location>
        <begin position="281"/>
        <end position="311"/>
    </location>
</feature>